<reference evidence="3 4" key="1">
    <citation type="journal article" date="2016" name="Mol. Biol. Evol.">
        <title>Comparative Genomics of Early-Diverging Mushroom-Forming Fungi Provides Insights into the Origins of Lignocellulose Decay Capabilities.</title>
        <authorList>
            <person name="Nagy L.G."/>
            <person name="Riley R."/>
            <person name="Tritt A."/>
            <person name="Adam C."/>
            <person name="Daum C."/>
            <person name="Floudas D."/>
            <person name="Sun H."/>
            <person name="Yadav J.S."/>
            <person name="Pangilinan J."/>
            <person name="Larsson K.H."/>
            <person name="Matsuura K."/>
            <person name="Barry K."/>
            <person name="Labutti K."/>
            <person name="Kuo R."/>
            <person name="Ohm R.A."/>
            <person name="Bhattacharya S.S."/>
            <person name="Shirouzu T."/>
            <person name="Yoshinaga Y."/>
            <person name="Martin F.M."/>
            <person name="Grigoriev I.V."/>
            <person name="Hibbett D.S."/>
        </authorList>
    </citation>
    <scope>NUCLEOTIDE SEQUENCE [LARGE SCALE GENOMIC DNA]</scope>
    <source>
        <strain evidence="3 4">HHB12733</strain>
    </source>
</reference>
<protein>
    <recommendedName>
        <fullName evidence="5">Mob1/phocein</fullName>
    </recommendedName>
</protein>
<dbReference type="SUPFAM" id="SSF101152">
    <property type="entry name" value="Mob1/phocein"/>
    <property type="match status" value="1"/>
</dbReference>
<dbReference type="FunCoup" id="A0A165I3J8">
    <property type="interactions" value="88"/>
</dbReference>
<name>A0A165I3J8_9BASI</name>
<dbReference type="SMART" id="SM01388">
    <property type="entry name" value="Mob1_phocein"/>
    <property type="match status" value="1"/>
</dbReference>
<sequence>MSNFLRGLGGRNPRQQPQPARRSPTTPSSAQFADMPGQLQQYGAAPSSPHSPGKPLYMCQPFVKAALVKGSFKTIIMQPKYSERMEWIAVNIFDFFNNLNLFYGVLTECCTTATCPTMSAGPMLDYTWVDHNKRQIRLPAPTYIDYVMTWVQNLLDDESTFPTKAARDFTPNFPNTTRHVFKQLLRVFAHIYHAHYPALLHLHSEGHFNSLFAHFLAFGFEYQQLDVRDFKGVGVAALVDKWREMGVLDGQIVPSTGGPV</sequence>
<dbReference type="AlphaFoldDB" id="A0A165I3J8"/>
<keyword evidence="1" id="KW-0479">Metal-binding</keyword>
<dbReference type="Pfam" id="PF03637">
    <property type="entry name" value="Mob1_phocein"/>
    <property type="match status" value="1"/>
</dbReference>
<feature type="region of interest" description="Disordered" evidence="2">
    <location>
        <begin position="1"/>
        <end position="33"/>
    </location>
</feature>
<keyword evidence="1" id="KW-0862">Zinc</keyword>
<dbReference type="PANTHER" id="PTHR22599">
    <property type="entry name" value="MPS ONE BINDER KINASE ACTIVATOR-LIKE MOB"/>
    <property type="match status" value="1"/>
</dbReference>
<accession>A0A165I3J8</accession>
<dbReference type="InterPro" id="IPR005301">
    <property type="entry name" value="MOB_kinase_act_fam"/>
</dbReference>
<feature type="binding site" evidence="1">
    <location>
        <position position="190"/>
    </location>
    <ligand>
        <name>Zn(2+)</name>
        <dbReference type="ChEBI" id="CHEBI:29105"/>
    </ligand>
</feature>
<evidence type="ECO:0000313" key="4">
    <source>
        <dbReference type="Proteomes" id="UP000076842"/>
    </source>
</evidence>
<dbReference type="Gene3D" id="1.20.140.30">
    <property type="entry name" value="MOB kinase activator"/>
    <property type="match status" value="1"/>
</dbReference>
<proteinExistence type="predicted"/>
<evidence type="ECO:0000256" key="1">
    <source>
        <dbReference type="PIRSR" id="PIRSR605301-1"/>
    </source>
</evidence>
<organism evidence="3 4">
    <name type="scientific">Calocera cornea HHB12733</name>
    <dbReference type="NCBI Taxonomy" id="1353952"/>
    <lineage>
        <taxon>Eukaryota</taxon>
        <taxon>Fungi</taxon>
        <taxon>Dikarya</taxon>
        <taxon>Basidiomycota</taxon>
        <taxon>Agaricomycotina</taxon>
        <taxon>Dacrymycetes</taxon>
        <taxon>Dacrymycetales</taxon>
        <taxon>Dacrymycetaceae</taxon>
        <taxon>Calocera</taxon>
    </lineage>
</organism>
<evidence type="ECO:0000313" key="3">
    <source>
        <dbReference type="EMBL" id="KZT60085.1"/>
    </source>
</evidence>
<dbReference type="EMBL" id="KV423934">
    <property type="protein sequence ID" value="KZT60085.1"/>
    <property type="molecule type" value="Genomic_DNA"/>
</dbReference>
<dbReference type="Proteomes" id="UP000076842">
    <property type="component" value="Unassembled WGS sequence"/>
</dbReference>
<dbReference type="STRING" id="1353952.A0A165I3J8"/>
<evidence type="ECO:0008006" key="5">
    <source>
        <dbReference type="Google" id="ProtNLM"/>
    </source>
</evidence>
<feature type="compositionally biased region" description="Low complexity" evidence="2">
    <location>
        <begin position="13"/>
        <end position="30"/>
    </location>
</feature>
<feature type="binding site" evidence="1">
    <location>
        <position position="110"/>
    </location>
    <ligand>
        <name>Zn(2+)</name>
        <dbReference type="ChEBI" id="CHEBI:29105"/>
    </ligand>
</feature>
<feature type="binding site" evidence="1">
    <location>
        <position position="115"/>
    </location>
    <ligand>
        <name>Zn(2+)</name>
        <dbReference type="ChEBI" id="CHEBI:29105"/>
    </ligand>
</feature>
<dbReference type="InParanoid" id="A0A165I3J8"/>
<feature type="binding site" evidence="1">
    <location>
        <position position="195"/>
    </location>
    <ligand>
        <name>Zn(2+)</name>
        <dbReference type="ChEBI" id="CHEBI:29105"/>
    </ligand>
</feature>
<gene>
    <name evidence="3" type="ORF">CALCODRAFT_492855</name>
</gene>
<keyword evidence="4" id="KW-1185">Reference proteome</keyword>
<evidence type="ECO:0000256" key="2">
    <source>
        <dbReference type="SAM" id="MobiDB-lite"/>
    </source>
</evidence>
<dbReference type="InterPro" id="IPR036703">
    <property type="entry name" value="MOB_kinase_act_sf"/>
</dbReference>
<dbReference type="OrthoDB" id="8170117at2759"/>